<dbReference type="Gene3D" id="1.10.630.10">
    <property type="entry name" value="Cytochrome P450"/>
    <property type="match status" value="1"/>
</dbReference>
<feature type="binding site" description="axial binding residue" evidence="8">
    <location>
        <position position="482"/>
    </location>
    <ligand>
        <name>heme</name>
        <dbReference type="ChEBI" id="CHEBI:30413"/>
    </ligand>
    <ligandPart>
        <name>Fe</name>
        <dbReference type="ChEBI" id="CHEBI:18248"/>
    </ligandPart>
</feature>
<dbReference type="InterPro" id="IPR002401">
    <property type="entry name" value="Cyt_P450_E_grp-I"/>
</dbReference>
<feature type="region of interest" description="Disordered" evidence="10">
    <location>
        <begin position="1"/>
        <end position="29"/>
    </location>
</feature>
<dbReference type="InterPro" id="IPR001128">
    <property type="entry name" value="Cyt_P450"/>
</dbReference>
<dbReference type="InterPro" id="IPR017972">
    <property type="entry name" value="Cyt_P450_CS"/>
</dbReference>
<dbReference type="GO" id="GO:0020037">
    <property type="term" value="F:heme binding"/>
    <property type="evidence" value="ECO:0007669"/>
    <property type="project" value="InterPro"/>
</dbReference>
<comment type="similarity">
    <text evidence="2 9">Belongs to the cytochrome P450 family.</text>
</comment>
<feature type="compositionally biased region" description="Polar residues" evidence="10">
    <location>
        <begin position="14"/>
        <end position="29"/>
    </location>
</feature>
<dbReference type="PRINTS" id="PR00463">
    <property type="entry name" value="EP450I"/>
</dbReference>
<keyword evidence="4 8" id="KW-0479">Metal-binding</keyword>
<dbReference type="GO" id="GO:0005506">
    <property type="term" value="F:iron ion binding"/>
    <property type="evidence" value="ECO:0007669"/>
    <property type="project" value="InterPro"/>
</dbReference>
<dbReference type="SUPFAM" id="SSF48264">
    <property type="entry name" value="Cytochrome P450"/>
    <property type="match status" value="1"/>
</dbReference>
<dbReference type="EMBL" id="AP019304">
    <property type="protein sequence ID" value="BBH10409.1"/>
    <property type="molecule type" value="Genomic_DNA"/>
</dbReference>
<dbReference type="InterPro" id="IPR036396">
    <property type="entry name" value="Cyt_P450_sf"/>
</dbReference>
<keyword evidence="3 8" id="KW-0349">Heme</keyword>
<evidence type="ECO:0000256" key="7">
    <source>
        <dbReference type="ARBA" id="ARBA00023033"/>
    </source>
</evidence>
<dbReference type="PANTHER" id="PTHR47946:SF13">
    <property type="entry name" value="CYTOCHROME P450 FAMILY PROTEIN, EXPRESSED"/>
    <property type="match status" value="1"/>
</dbReference>
<gene>
    <name evidence="11" type="ORF">Prudu_023193</name>
</gene>
<keyword evidence="5 9" id="KW-0560">Oxidoreductase</keyword>
<dbReference type="AlphaFoldDB" id="A0A4Y1S150"/>
<evidence type="ECO:0000256" key="8">
    <source>
        <dbReference type="PIRSR" id="PIRSR602401-1"/>
    </source>
</evidence>
<dbReference type="PANTHER" id="PTHR47946">
    <property type="entry name" value="CYTOCHROME P450 78A7-RELATED"/>
    <property type="match status" value="1"/>
</dbReference>
<name>A0A4Y1S150_PRUDU</name>
<reference evidence="11" key="1">
    <citation type="journal article" date="2019" name="Science">
        <title>Mutation of a bHLH transcription factor allowed almond domestication.</title>
        <authorList>
            <person name="Sanchez-Perez R."/>
            <person name="Pavan S."/>
            <person name="Mazzeo R."/>
            <person name="Moldovan C."/>
            <person name="Aiese Cigliano R."/>
            <person name="Del Cueto J."/>
            <person name="Ricciardi F."/>
            <person name="Lotti C."/>
            <person name="Ricciardi L."/>
            <person name="Dicenta F."/>
            <person name="Lopez-Marques R.L."/>
            <person name="Lindberg Moller B."/>
        </authorList>
    </citation>
    <scope>NUCLEOTIDE SEQUENCE</scope>
</reference>
<dbReference type="GO" id="GO:0004497">
    <property type="term" value="F:monooxygenase activity"/>
    <property type="evidence" value="ECO:0007669"/>
    <property type="project" value="UniProtKB-KW"/>
</dbReference>
<dbReference type="GO" id="GO:0048608">
    <property type="term" value="P:reproductive structure development"/>
    <property type="evidence" value="ECO:0007669"/>
    <property type="project" value="UniProtKB-ARBA"/>
</dbReference>
<dbReference type="PROSITE" id="PS00086">
    <property type="entry name" value="CYTOCHROME_P450"/>
    <property type="match status" value="1"/>
</dbReference>
<dbReference type="FunFam" id="1.10.630.10:FF:000016">
    <property type="entry name" value="Cytochrome P450 78A5"/>
    <property type="match status" value="1"/>
</dbReference>
<protein>
    <submittedName>
        <fullName evidence="11">Cytochrome P450, family 78, subfamily A, polypeptide 10</fullName>
    </submittedName>
</protein>
<keyword evidence="7 9" id="KW-0503">Monooxygenase</keyword>
<comment type="cofactor">
    <cofactor evidence="1 8">
        <name>heme</name>
        <dbReference type="ChEBI" id="CHEBI:30413"/>
    </cofactor>
</comment>
<organism evidence="11">
    <name type="scientific">Prunus dulcis</name>
    <name type="common">Almond</name>
    <name type="synonym">Amygdalus dulcis</name>
    <dbReference type="NCBI Taxonomy" id="3755"/>
    <lineage>
        <taxon>Eukaryota</taxon>
        <taxon>Viridiplantae</taxon>
        <taxon>Streptophyta</taxon>
        <taxon>Embryophyta</taxon>
        <taxon>Tracheophyta</taxon>
        <taxon>Spermatophyta</taxon>
        <taxon>Magnoliopsida</taxon>
        <taxon>eudicotyledons</taxon>
        <taxon>Gunneridae</taxon>
        <taxon>Pentapetalae</taxon>
        <taxon>rosids</taxon>
        <taxon>fabids</taxon>
        <taxon>Rosales</taxon>
        <taxon>Rosaceae</taxon>
        <taxon>Amygdaloideae</taxon>
        <taxon>Amygdaleae</taxon>
        <taxon>Prunus</taxon>
    </lineage>
</organism>
<evidence type="ECO:0000256" key="10">
    <source>
        <dbReference type="SAM" id="MobiDB-lite"/>
    </source>
</evidence>
<evidence type="ECO:0000256" key="9">
    <source>
        <dbReference type="RuleBase" id="RU000461"/>
    </source>
</evidence>
<proteinExistence type="inferred from homology"/>
<dbReference type="InterPro" id="IPR051996">
    <property type="entry name" value="Cytochrome_P450_78A"/>
</dbReference>
<evidence type="ECO:0000256" key="5">
    <source>
        <dbReference type="ARBA" id="ARBA00023002"/>
    </source>
</evidence>
<evidence type="ECO:0000313" key="11">
    <source>
        <dbReference type="EMBL" id="BBH10409.1"/>
    </source>
</evidence>
<dbReference type="GO" id="GO:0016705">
    <property type="term" value="F:oxidoreductase activity, acting on paired donors, with incorporation or reduction of molecular oxygen"/>
    <property type="evidence" value="ECO:0007669"/>
    <property type="project" value="InterPro"/>
</dbReference>
<evidence type="ECO:0000256" key="3">
    <source>
        <dbReference type="ARBA" id="ARBA00022617"/>
    </source>
</evidence>
<accession>A0A4Y1S150</accession>
<feature type="non-terminal residue" evidence="11">
    <location>
        <position position="1"/>
    </location>
</feature>
<evidence type="ECO:0000256" key="6">
    <source>
        <dbReference type="ARBA" id="ARBA00023004"/>
    </source>
</evidence>
<evidence type="ECO:0000256" key="2">
    <source>
        <dbReference type="ARBA" id="ARBA00010617"/>
    </source>
</evidence>
<keyword evidence="6 8" id="KW-0408">Iron</keyword>
<dbReference type="PRINTS" id="PR00385">
    <property type="entry name" value="P450"/>
</dbReference>
<evidence type="ECO:0000256" key="1">
    <source>
        <dbReference type="ARBA" id="ARBA00001971"/>
    </source>
</evidence>
<sequence>IVYNSHMPHKQEQPSHANNTSPITPITSNNETLHARQPFHLSLLVWSHYNFTPNPILNCSHSPSLLLPQLLACPWRLCMVKLPKLPKGPKLRGPVGWPVLGFLPHQMGSLAHQKLSTMATSLKATRLMAFSLGTTRVIISSHPDTAREILGGSSFSDRPIKQSAKLLMFERAIGIAAVHMFSPRRIGGLEALRQKVANEMIVEIWDGMKENRVVGLKEILQKGSLSNIIESVFGLEEKEGSSTSNLTLMLHDMVKQGYELISRSNLEDYFPLRFLDFYGVRRKCHKLAAEVSCVVGQIVRERKRAGDFSAGNDFLSAMLALPQEDKLTDTDMVAVLWEMVFRGTDTVAILLEWIMARIVLHPDIQAKAQQELDTHVGNNRLVQDSDLPNLPYLQAIVKEVLRMHPPGPLLSWARLAVHDVHVDKVFIPAGTTAMVNMWAITHDPSIWKDPSEFRPERFIEEDVSIMGSDLRLAPFGSGRRVCPGKALGLATVHLWLARLLHQFKWFPAEAVDLSECLRLSLEMKKPLACRVVPRGMMSQ</sequence>
<dbReference type="Pfam" id="PF00067">
    <property type="entry name" value="p450"/>
    <property type="match status" value="1"/>
</dbReference>
<evidence type="ECO:0000256" key="4">
    <source>
        <dbReference type="ARBA" id="ARBA00022723"/>
    </source>
</evidence>